<dbReference type="EMBL" id="JARBHB010000007">
    <property type="protein sequence ID" value="KAJ8878255.1"/>
    <property type="molecule type" value="Genomic_DNA"/>
</dbReference>
<keyword evidence="1" id="KW-0863">Zinc-finger</keyword>
<feature type="compositionally biased region" description="Polar residues" evidence="2">
    <location>
        <begin position="76"/>
        <end position="93"/>
    </location>
</feature>
<dbReference type="Proteomes" id="UP001159363">
    <property type="component" value="Chromosome 6"/>
</dbReference>
<evidence type="ECO:0000313" key="5">
    <source>
        <dbReference type="Proteomes" id="UP001159363"/>
    </source>
</evidence>
<feature type="region of interest" description="Disordered" evidence="2">
    <location>
        <begin position="57"/>
        <end position="100"/>
    </location>
</feature>
<dbReference type="PROSITE" id="PS50158">
    <property type="entry name" value="ZF_CCHC"/>
    <property type="match status" value="1"/>
</dbReference>
<gene>
    <name evidence="4" type="ORF">PR048_018832</name>
</gene>
<name>A0ABQ9H1V1_9NEOP</name>
<protein>
    <recommendedName>
        <fullName evidence="3">CCHC-type domain-containing protein</fullName>
    </recommendedName>
</protein>
<organism evidence="4 5">
    <name type="scientific">Dryococelus australis</name>
    <dbReference type="NCBI Taxonomy" id="614101"/>
    <lineage>
        <taxon>Eukaryota</taxon>
        <taxon>Metazoa</taxon>
        <taxon>Ecdysozoa</taxon>
        <taxon>Arthropoda</taxon>
        <taxon>Hexapoda</taxon>
        <taxon>Insecta</taxon>
        <taxon>Pterygota</taxon>
        <taxon>Neoptera</taxon>
        <taxon>Polyneoptera</taxon>
        <taxon>Phasmatodea</taxon>
        <taxon>Verophasmatodea</taxon>
        <taxon>Anareolatae</taxon>
        <taxon>Phasmatidae</taxon>
        <taxon>Eurycanthinae</taxon>
        <taxon>Dryococelus</taxon>
    </lineage>
</organism>
<proteinExistence type="predicted"/>
<keyword evidence="5" id="KW-1185">Reference proteome</keyword>
<evidence type="ECO:0000313" key="4">
    <source>
        <dbReference type="EMBL" id="KAJ8878255.1"/>
    </source>
</evidence>
<dbReference type="InterPro" id="IPR001878">
    <property type="entry name" value="Znf_CCHC"/>
</dbReference>
<evidence type="ECO:0000259" key="3">
    <source>
        <dbReference type="PROSITE" id="PS50158"/>
    </source>
</evidence>
<dbReference type="PANTHER" id="PTHR47331">
    <property type="entry name" value="PHD-TYPE DOMAIN-CONTAINING PROTEIN"/>
    <property type="match status" value="1"/>
</dbReference>
<keyword evidence="1" id="KW-0862">Zinc</keyword>
<sequence>MKKQKTISFWQKNGQRRGHCLWETCWQRRDGETCGVEAGGVDVQVRCVDQKMLLGEAAPRYCPPPPEQPGPGYSSLPEQSTPDYVLPSEQSTPDHVPPPSLVDVKQEVVIVEELEPLVGEQPPSPHSHDELDDDLVDDEDSILASHVAAKLRRLDPLQRIFAEKLIHDVLFEAQLGSLTRTARKIIEIDHEIKKLLYENEENEGVIIQDLKSTHAYNEKFHSLNNKVDGLNQYQVDAACSVSETGSAGRHHIRLPKLALVKYSGEVSQWIGWWAEFSSNDGDPELSNEEKFQYLLQVAIPKSKAGAINESFPPSRENYVKAICSLKGRFGHKVLLIQFYITELLKLVTDQEVKMLSVLNDKLESQLHSLEIFHIISDRNAAILFPLAESCLPLETLWHWEQTDHFFTTSDLANVNTAEKCPFCIGYHGSFCQKTVTMSHDEKRTLLTRAGCCFACAKRGHLAWRCRAKIQTIVSCLTKMILPADKENSDMKRLSTLQHFKRIVEFVEVRYQIGRYTSLNDSLEHGPNLIELLPDILLRFRDKIVGASADIAKAILQIAVYPEERDYLKFLWWTAILNYHLSRCMEECSPGDVERIEQLKSRFCMDKLATSMDNIGEAKKVQPLYTKITAQGGLNLRGWEFLGDTSVELTSIWGLKWNCKCDTLIALMSTDGRRFLMKNNYIKEYSIHNAEGLRSHRFRWTCDPEVETNAADSIETEEGEYMVKVVQSKSRVTQSKPVTIPQLKIMGATIGAQPILAWNDSSTVLAWIQHEEEWPIFVRNHIKGMRELTEGIEWWHISGCLNPADLPLRGCIIEHLVRSHLWEGPTWLYGREAEEDISFFLPCPRIIVGCTSISTNMNRLFELFNGYLHFKHNTLHKTEKLFRPLSVDELKYADGTVL</sequence>
<dbReference type="Pfam" id="PF03564">
    <property type="entry name" value="DUF1759"/>
    <property type="match status" value="1"/>
</dbReference>
<keyword evidence="1" id="KW-0479">Metal-binding</keyword>
<evidence type="ECO:0000256" key="1">
    <source>
        <dbReference type="PROSITE-ProRule" id="PRU00047"/>
    </source>
</evidence>
<evidence type="ECO:0000256" key="2">
    <source>
        <dbReference type="SAM" id="MobiDB-lite"/>
    </source>
</evidence>
<feature type="domain" description="CCHC-type" evidence="3">
    <location>
        <begin position="452"/>
        <end position="466"/>
    </location>
</feature>
<reference evidence="4 5" key="1">
    <citation type="submission" date="2023-02" db="EMBL/GenBank/DDBJ databases">
        <title>LHISI_Scaffold_Assembly.</title>
        <authorList>
            <person name="Stuart O.P."/>
            <person name="Cleave R."/>
            <person name="Magrath M.J.L."/>
            <person name="Mikheyev A.S."/>
        </authorList>
    </citation>
    <scope>NUCLEOTIDE SEQUENCE [LARGE SCALE GENOMIC DNA]</scope>
    <source>
        <strain evidence="4">Daus_M_001</strain>
        <tissue evidence="4">Leg muscle</tissue>
    </source>
</reference>
<dbReference type="InterPro" id="IPR005312">
    <property type="entry name" value="DUF1759"/>
</dbReference>
<feature type="non-terminal residue" evidence="4">
    <location>
        <position position="897"/>
    </location>
</feature>
<comment type="caution">
    <text evidence="4">The sequence shown here is derived from an EMBL/GenBank/DDBJ whole genome shotgun (WGS) entry which is preliminary data.</text>
</comment>
<accession>A0ABQ9H1V1</accession>